<dbReference type="RefSeq" id="WP_065157203.1">
    <property type="nucleotide sequence ID" value="NZ_LZLQ01000016.1"/>
</dbReference>
<dbReference type="AlphaFoldDB" id="A0A1A3NDT9"/>
<dbReference type="Proteomes" id="UP000093629">
    <property type="component" value="Unassembled WGS sequence"/>
</dbReference>
<evidence type="ECO:0000256" key="2">
    <source>
        <dbReference type="ARBA" id="ARBA00022857"/>
    </source>
</evidence>
<comment type="similarity">
    <text evidence="1">Belongs to the NmrA-type oxidoreductase family.</text>
</comment>
<dbReference type="PANTHER" id="PTHR42748">
    <property type="entry name" value="NITROGEN METABOLITE REPRESSION PROTEIN NMRA FAMILY MEMBER"/>
    <property type="match status" value="1"/>
</dbReference>
<reference evidence="4 5" key="1">
    <citation type="submission" date="2016-06" db="EMBL/GenBank/DDBJ databases">
        <authorList>
            <person name="Kjaerup R.B."/>
            <person name="Dalgaard T.S."/>
            <person name="Juul-Madsen H.R."/>
        </authorList>
    </citation>
    <scope>NUCLEOTIDE SEQUENCE [LARGE SCALE GENOMIC DNA]</scope>
    <source>
        <strain evidence="4 5">1245139.5</strain>
    </source>
</reference>
<protein>
    <submittedName>
        <fullName evidence="4">NmrA family transcriptional regulator</fullName>
    </submittedName>
</protein>
<dbReference type="OrthoDB" id="319724at2"/>
<evidence type="ECO:0000313" key="5">
    <source>
        <dbReference type="Proteomes" id="UP000093629"/>
    </source>
</evidence>
<name>A0A1A3NDT9_MYCAS</name>
<dbReference type="InterPro" id="IPR051164">
    <property type="entry name" value="NmrA-like_oxidored"/>
</dbReference>
<accession>A0A1A3NDT9</accession>
<sequence>MSRTDPPVLVLGATGGQGGAVVNALLERGYPVRALVRRPDSPRVRRLSERGVEAVAGSLDDRSALGAAMRDVAGVFAVTTPFEAGPEMEVAQGRAIVAAAVDAQVPHLVFSSVAGADQHSGVPHFESKAIIEAELAASGLPYTITAPTYFYDNALGGVDRIYAGILDLPLPPDRSLQQLARSDLGAFVTKVLSDPKPYVGKRIELASDDPTPAQMTEALGTALGRPVRLEQTPLESIRSTDMHAMWSFLNGPGYQVDLADLHAANSDIEWQSFAAWAQQTFESGGGA</sequence>
<dbReference type="Gene3D" id="3.40.50.720">
    <property type="entry name" value="NAD(P)-binding Rossmann-like Domain"/>
    <property type="match status" value="1"/>
</dbReference>
<evidence type="ECO:0000259" key="3">
    <source>
        <dbReference type="Pfam" id="PF05368"/>
    </source>
</evidence>
<gene>
    <name evidence="4" type="ORF">A5636_19345</name>
</gene>
<organism evidence="4 5">
    <name type="scientific">Mycobacterium asiaticum</name>
    <dbReference type="NCBI Taxonomy" id="1790"/>
    <lineage>
        <taxon>Bacteria</taxon>
        <taxon>Bacillati</taxon>
        <taxon>Actinomycetota</taxon>
        <taxon>Actinomycetes</taxon>
        <taxon>Mycobacteriales</taxon>
        <taxon>Mycobacteriaceae</taxon>
        <taxon>Mycobacterium</taxon>
    </lineage>
</organism>
<dbReference type="PANTHER" id="PTHR42748:SF7">
    <property type="entry name" value="NMRA LIKE REDOX SENSOR 1-RELATED"/>
    <property type="match status" value="1"/>
</dbReference>
<dbReference type="Pfam" id="PF05368">
    <property type="entry name" value="NmrA"/>
    <property type="match status" value="1"/>
</dbReference>
<dbReference type="InterPro" id="IPR036291">
    <property type="entry name" value="NAD(P)-bd_dom_sf"/>
</dbReference>
<proteinExistence type="inferred from homology"/>
<dbReference type="InterPro" id="IPR008030">
    <property type="entry name" value="NmrA-like"/>
</dbReference>
<dbReference type="EMBL" id="LZLQ01000016">
    <property type="protein sequence ID" value="OBK19249.1"/>
    <property type="molecule type" value="Genomic_DNA"/>
</dbReference>
<comment type="caution">
    <text evidence="4">The sequence shown here is derived from an EMBL/GenBank/DDBJ whole genome shotgun (WGS) entry which is preliminary data.</text>
</comment>
<keyword evidence="5" id="KW-1185">Reference proteome</keyword>
<feature type="domain" description="NmrA-like" evidence="3">
    <location>
        <begin position="8"/>
        <end position="239"/>
    </location>
</feature>
<dbReference type="SUPFAM" id="SSF51735">
    <property type="entry name" value="NAD(P)-binding Rossmann-fold domains"/>
    <property type="match status" value="1"/>
</dbReference>
<keyword evidence="2" id="KW-0521">NADP</keyword>
<dbReference type="CDD" id="cd05251">
    <property type="entry name" value="NmrA_like_SDR_a"/>
    <property type="match status" value="1"/>
</dbReference>
<evidence type="ECO:0000256" key="1">
    <source>
        <dbReference type="ARBA" id="ARBA00006328"/>
    </source>
</evidence>
<evidence type="ECO:0000313" key="4">
    <source>
        <dbReference type="EMBL" id="OBK19249.1"/>
    </source>
</evidence>